<evidence type="ECO:0000256" key="17">
    <source>
        <dbReference type="RuleBase" id="RU000437"/>
    </source>
</evidence>
<dbReference type="GO" id="GO:0006650">
    <property type="term" value="P:glycerophospholipid metabolic process"/>
    <property type="evidence" value="ECO:0007669"/>
    <property type="project" value="UniProtKB-UniRule"/>
</dbReference>
<dbReference type="PANTHER" id="PTHR11728:SF1">
    <property type="entry name" value="GLYCEROL-3-PHOSPHATE DEHYDROGENASE [NAD(+)] 2, CHLOROPLASTIC"/>
    <property type="match status" value="1"/>
</dbReference>
<dbReference type="EMBL" id="SMGQ01000011">
    <property type="protein sequence ID" value="TCK98292.1"/>
    <property type="molecule type" value="Genomic_DNA"/>
</dbReference>
<feature type="binding site" evidence="13">
    <location>
        <position position="106"/>
    </location>
    <ligand>
        <name>NADPH</name>
        <dbReference type="ChEBI" id="CHEBI:57783"/>
    </ligand>
</feature>
<dbReference type="GO" id="GO:0046168">
    <property type="term" value="P:glycerol-3-phosphate catabolic process"/>
    <property type="evidence" value="ECO:0007669"/>
    <property type="project" value="InterPro"/>
</dbReference>
<feature type="binding site" evidence="16">
    <location>
        <position position="83"/>
    </location>
    <ligand>
        <name>NAD(+)</name>
        <dbReference type="ChEBI" id="CHEBI:57540"/>
    </ligand>
</feature>
<evidence type="ECO:0000256" key="3">
    <source>
        <dbReference type="ARBA" id="ARBA00022857"/>
    </source>
</evidence>
<evidence type="ECO:0000256" key="12">
    <source>
        <dbReference type="ARBA" id="ARBA00080511"/>
    </source>
</evidence>
<dbReference type="InterPro" id="IPR008927">
    <property type="entry name" value="6-PGluconate_DH-like_C_sf"/>
</dbReference>
<evidence type="ECO:0000259" key="19">
    <source>
        <dbReference type="Pfam" id="PF07479"/>
    </source>
</evidence>
<keyword evidence="3 13" id="KW-0521">NADP</keyword>
<evidence type="ECO:0000256" key="15">
    <source>
        <dbReference type="PIRSR" id="PIRSR000114-2"/>
    </source>
</evidence>
<dbReference type="InterPro" id="IPR006109">
    <property type="entry name" value="G3P_DH_NAD-dep_C"/>
</dbReference>
<comment type="caution">
    <text evidence="20">The sequence shown here is derived from an EMBL/GenBank/DDBJ whole genome shotgun (WGS) entry which is preliminary data.</text>
</comment>
<evidence type="ECO:0000256" key="6">
    <source>
        <dbReference type="ARBA" id="ARBA00023098"/>
    </source>
</evidence>
<dbReference type="SUPFAM" id="SSF48179">
    <property type="entry name" value="6-phosphogluconate dehydrogenase C-terminal domain-like"/>
    <property type="match status" value="1"/>
</dbReference>
<dbReference type="InterPro" id="IPR006168">
    <property type="entry name" value="G3P_DH_NAD-dep"/>
</dbReference>
<dbReference type="Gene3D" id="1.10.1040.10">
    <property type="entry name" value="N-(1-d-carboxylethyl)-l-norvaline Dehydrogenase, domain 2"/>
    <property type="match status" value="1"/>
</dbReference>
<comment type="catalytic activity">
    <reaction evidence="13">
        <text>sn-glycerol 3-phosphate + NAD(+) = dihydroxyacetone phosphate + NADH + H(+)</text>
        <dbReference type="Rhea" id="RHEA:11092"/>
        <dbReference type="ChEBI" id="CHEBI:15378"/>
        <dbReference type="ChEBI" id="CHEBI:57540"/>
        <dbReference type="ChEBI" id="CHEBI:57597"/>
        <dbReference type="ChEBI" id="CHEBI:57642"/>
        <dbReference type="ChEBI" id="CHEBI:57945"/>
        <dbReference type="EC" id="1.1.1.94"/>
    </reaction>
</comment>
<dbReference type="NCBIfam" id="NF000941">
    <property type="entry name" value="PRK00094.1-3"/>
    <property type="match status" value="1"/>
</dbReference>
<evidence type="ECO:0000256" key="4">
    <source>
        <dbReference type="ARBA" id="ARBA00023002"/>
    </source>
</evidence>
<evidence type="ECO:0000256" key="5">
    <source>
        <dbReference type="ARBA" id="ARBA00023027"/>
    </source>
</evidence>
<dbReference type="PRINTS" id="PR00077">
    <property type="entry name" value="GPDHDRGNASE"/>
</dbReference>
<feature type="binding site" evidence="16">
    <location>
        <begin position="8"/>
        <end position="13"/>
    </location>
    <ligand>
        <name>NAD(+)</name>
        <dbReference type="ChEBI" id="CHEBI:57540"/>
    </ligand>
</feature>
<dbReference type="GO" id="GO:0005975">
    <property type="term" value="P:carbohydrate metabolic process"/>
    <property type="evidence" value="ECO:0007669"/>
    <property type="project" value="InterPro"/>
</dbReference>
<proteinExistence type="inferred from homology"/>
<gene>
    <name evidence="13" type="primary">gpsA</name>
    <name evidence="20" type="ORF">EDC19_0712</name>
</gene>
<keyword evidence="13" id="KW-0547">Nucleotide-binding</keyword>
<dbReference type="InterPro" id="IPR011128">
    <property type="entry name" value="G3P_DH_NAD-dep_N"/>
</dbReference>
<feature type="binding site" evidence="13">
    <location>
        <position position="11"/>
    </location>
    <ligand>
        <name>NADPH</name>
        <dbReference type="ChEBI" id="CHEBI:57783"/>
    </ligand>
</feature>
<sequence length="346" mass="37877">MERISIIGAGSWGTALGILLAKSGHQVKIWSILKDEIKMLNEEREHKDKLPGIAIPSNIYGTTDLKEAMEDTKIVVMAVPSKFVRETSKKVKEFIQKDQIIVNVAKGLEESTLLSLAEVIEEEMPDNEVAVLSGPSHAEEVAKDIPTTCVVGANSKSVANKVQDVFMSKTFRVYTSPDIKGIELGGALKNVIALAAGISDGLNFGDNTKAALMTRGIAELSRLGIAMGASVHTFAGLSGIGDLIVTCTSMHSRNRRAGILIGQGQTLEEAIKEVNMVVEGVNTAKAAYEISKKYAIEMPIIEQIYKVLFENKNPKEAVEDLMLRDKTNEHKKLDMDFNKTIEWYKE</sequence>
<evidence type="ECO:0000256" key="13">
    <source>
        <dbReference type="HAMAP-Rule" id="MF_00394"/>
    </source>
</evidence>
<dbReference type="FunFam" id="1.10.1040.10:FF:000001">
    <property type="entry name" value="Glycerol-3-phosphate dehydrogenase [NAD(P)+]"/>
    <property type="match status" value="1"/>
</dbReference>
<keyword evidence="4 13" id="KW-0560">Oxidoreductase</keyword>
<feature type="binding site" evidence="13">
    <location>
        <position position="254"/>
    </location>
    <ligand>
        <name>sn-glycerol 3-phosphate</name>
        <dbReference type="ChEBI" id="CHEBI:57597"/>
    </ligand>
</feature>
<feature type="binding site" evidence="15">
    <location>
        <begin position="253"/>
        <end position="254"/>
    </location>
    <ligand>
        <name>substrate</name>
    </ligand>
</feature>
<feature type="binding site" evidence="13">
    <location>
        <position position="253"/>
    </location>
    <ligand>
        <name>sn-glycerol 3-phosphate</name>
        <dbReference type="ChEBI" id="CHEBI:57597"/>
    </ligand>
</feature>
<accession>A0A4R1N0B3</accession>
<dbReference type="InterPro" id="IPR013328">
    <property type="entry name" value="6PGD_dom2"/>
</dbReference>
<evidence type="ECO:0000256" key="10">
    <source>
        <dbReference type="ARBA" id="ARBA00066687"/>
    </source>
</evidence>
<dbReference type="GO" id="GO:0141153">
    <property type="term" value="F:glycerol-3-phosphate dehydrogenase (NADP+) activity"/>
    <property type="evidence" value="ECO:0007669"/>
    <property type="project" value="RHEA"/>
</dbReference>
<evidence type="ECO:0000256" key="7">
    <source>
        <dbReference type="ARBA" id="ARBA00023209"/>
    </source>
</evidence>
<feature type="domain" description="Glycerol-3-phosphate dehydrogenase NAD-dependent C-terminal" evidence="19">
    <location>
        <begin position="178"/>
        <end position="319"/>
    </location>
</feature>
<feature type="binding site" evidence="13">
    <location>
        <position position="106"/>
    </location>
    <ligand>
        <name>sn-glycerol 3-phosphate</name>
        <dbReference type="ChEBI" id="CHEBI:57597"/>
    </ligand>
</feature>
<feature type="binding site" evidence="16">
    <location>
        <position position="138"/>
    </location>
    <ligand>
        <name>NAD(+)</name>
        <dbReference type="ChEBI" id="CHEBI:57540"/>
    </ligand>
</feature>
<feature type="binding site" evidence="13">
    <location>
        <position position="138"/>
    </location>
    <ligand>
        <name>NADPH</name>
        <dbReference type="ChEBI" id="CHEBI:57783"/>
    </ligand>
</feature>
<evidence type="ECO:0000313" key="20">
    <source>
        <dbReference type="EMBL" id="TCK98292.1"/>
    </source>
</evidence>
<keyword evidence="2 13" id="KW-0444">Lipid biosynthesis</keyword>
<protein>
    <recommendedName>
        <fullName evidence="11 13">Glycerol-3-phosphate dehydrogenase [NAD(P)+]</fullName>
        <ecNumber evidence="10 13">1.1.1.94</ecNumber>
    </recommendedName>
    <alternativeName>
        <fullName evidence="13">NAD(P)(+)-dependent glycerol-3-phosphate dehydrogenase</fullName>
    </alternativeName>
    <alternativeName>
        <fullName evidence="12 13">NAD(P)H-dependent dihydroxyacetone-phosphate reductase</fullName>
    </alternativeName>
</protein>
<evidence type="ECO:0000313" key="21">
    <source>
        <dbReference type="Proteomes" id="UP000294545"/>
    </source>
</evidence>
<feature type="binding site" evidence="13">
    <location>
        <position position="277"/>
    </location>
    <ligand>
        <name>NADPH</name>
        <dbReference type="ChEBI" id="CHEBI:57783"/>
    </ligand>
</feature>
<feature type="binding site" evidence="13">
    <location>
        <position position="279"/>
    </location>
    <ligand>
        <name>NADPH</name>
        <dbReference type="ChEBI" id="CHEBI:57783"/>
    </ligand>
</feature>
<feature type="binding site" evidence="13">
    <location>
        <position position="12"/>
    </location>
    <ligand>
        <name>NADPH</name>
        <dbReference type="ChEBI" id="CHEBI:57783"/>
    </ligand>
</feature>
<dbReference type="FunFam" id="3.40.50.720:FF:000019">
    <property type="entry name" value="Glycerol-3-phosphate dehydrogenase [NAD(P)+]"/>
    <property type="match status" value="1"/>
</dbReference>
<comment type="similarity">
    <text evidence="1 13 17">Belongs to the NAD-dependent glycerol-3-phosphate dehydrogenase family.</text>
</comment>
<keyword evidence="13" id="KW-0963">Cytoplasm</keyword>
<name>A0A4R1N0B3_9FIRM</name>
<comment type="function">
    <text evidence="13">Catalyzes the reduction of the glycolytic intermediate dihydroxyacetone phosphate (DHAP) to sn-glycerol 3-phosphate (G3P), the key precursor for phospholipid synthesis.</text>
</comment>
<keyword evidence="21" id="KW-1185">Reference proteome</keyword>
<dbReference type="Pfam" id="PF01210">
    <property type="entry name" value="NAD_Gly3P_dh_N"/>
    <property type="match status" value="1"/>
</dbReference>
<keyword evidence="6 13" id="KW-0443">Lipid metabolism</keyword>
<evidence type="ECO:0000256" key="16">
    <source>
        <dbReference type="PIRSR" id="PIRSR000114-3"/>
    </source>
</evidence>
<comment type="pathway">
    <text evidence="13">Membrane lipid metabolism; glycerophospholipid metabolism.</text>
</comment>
<evidence type="ECO:0000256" key="11">
    <source>
        <dbReference type="ARBA" id="ARBA00069372"/>
    </source>
</evidence>
<dbReference type="Pfam" id="PF07479">
    <property type="entry name" value="NAD_Gly3P_dh_C"/>
    <property type="match status" value="1"/>
</dbReference>
<feature type="binding site" evidence="15">
    <location>
        <position position="106"/>
    </location>
    <ligand>
        <name>substrate</name>
    </ligand>
</feature>
<feature type="binding site" evidence="13">
    <location>
        <position position="252"/>
    </location>
    <ligand>
        <name>sn-glycerol 3-phosphate</name>
        <dbReference type="ChEBI" id="CHEBI:57597"/>
    </ligand>
</feature>
<dbReference type="NCBIfam" id="NF000942">
    <property type="entry name" value="PRK00094.1-4"/>
    <property type="match status" value="1"/>
</dbReference>
<evidence type="ECO:0000256" key="2">
    <source>
        <dbReference type="ARBA" id="ARBA00022516"/>
    </source>
</evidence>
<dbReference type="InterPro" id="IPR036291">
    <property type="entry name" value="NAD(P)-bd_dom_sf"/>
</dbReference>
<dbReference type="NCBIfam" id="NF000940">
    <property type="entry name" value="PRK00094.1-2"/>
    <property type="match status" value="1"/>
</dbReference>
<comment type="caution">
    <text evidence="13">Lacks conserved residue(s) required for the propagation of feature annotation.</text>
</comment>
<evidence type="ECO:0000259" key="18">
    <source>
        <dbReference type="Pfam" id="PF01210"/>
    </source>
</evidence>
<keyword evidence="8 13" id="KW-1208">Phospholipid metabolism</keyword>
<dbReference type="GO" id="GO:0046167">
    <property type="term" value="P:glycerol-3-phosphate biosynthetic process"/>
    <property type="evidence" value="ECO:0007669"/>
    <property type="project" value="UniProtKB-UniRule"/>
</dbReference>
<feature type="binding site" evidence="16">
    <location>
        <position position="253"/>
    </location>
    <ligand>
        <name>NAD(+)</name>
        <dbReference type="ChEBI" id="CHEBI:57540"/>
    </ligand>
</feature>
<keyword evidence="5 13" id="KW-0520">NAD</keyword>
<feature type="binding site" evidence="13">
    <location>
        <position position="134"/>
    </location>
    <ligand>
        <name>sn-glycerol 3-phosphate</name>
        <dbReference type="ChEBI" id="CHEBI:57597"/>
    </ligand>
</feature>
<keyword evidence="7 13" id="KW-0594">Phospholipid biosynthesis</keyword>
<comment type="subcellular location">
    <subcellularLocation>
        <location evidence="13">Cytoplasm</location>
    </subcellularLocation>
</comment>
<dbReference type="Gene3D" id="3.40.50.720">
    <property type="entry name" value="NAD(P)-binding Rossmann-like Domain"/>
    <property type="match status" value="1"/>
</dbReference>
<dbReference type="AlphaFoldDB" id="A0A4R1N0B3"/>
<dbReference type="SUPFAM" id="SSF51735">
    <property type="entry name" value="NAD(P)-binding Rossmann-fold domains"/>
    <property type="match status" value="1"/>
</dbReference>
<dbReference type="GO" id="GO:0005829">
    <property type="term" value="C:cytosol"/>
    <property type="evidence" value="ECO:0007669"/>
    <property type="project" value="TreeGrafter"/>
</dbReference>
<dbReference type="GO" id="GO:0051287">
    <property type="term" value="F:NAD binding"/>
    <property type="evidence" value="ECO:0007669"/>
    <property type="project" value="InterPro"/>
</dbReference>
<organism evidence="20 21">
    <name type="scientific">Natranaerovirga hydrolytica</name>
    <dbReference type="NCBI Taxonomy" id="680378"/>
    <lineage>
        <taxon>Bacteria</taxon>
        <taxon>Bacillati</taxon>
        <taxon>Bacillota</taxon>
        <taxon>Clostridia</taxon>
        <taxon>Lachnospirales</taxon>
        <taxon>Natranaerovirgaceae</taxon>
        <taxon>Natranaerovirga</taxon>
    </lineage>
</organism>
<feature type="binding site" evidence="13">
    <location>
        <position position="136"/>
    </location>
    <ligand>
        <name>sn-glycerol 3-phosphate</name>
        <dbReference type="ChEBI" id="CHEBI:57597"/>
    </ligand>
</feature>
<dbReference type="PROSITE" id="PS00957">
    <property type="entry name" value="NAD_G3PDH"/>
    <property type="match status" value="1"/>
</dbReference>
<dbReference type="OrthoDB" id="9812273at2"/>
<dbReference type="GO" id="GO:0141152">
    <property type="term" value="F:glycerol-3-phosphate dehydrogenase (NAD+) activity"/>
    <property type="evidence" value="ECO:0007669"/>
    <property type="project" value="RHEA"/>
</dbReference>
<dbReference type="HAMAP" id="MF_00394">
    <property type="entry name" value="NAD_Glyc3P_dehydrog"/>
    <property type="match status" value="1"/>
</dbReference>
<dbReference type="UniPathway" id="UPA00940"/>
<dbReference type="PANTHER" id="PTHR11728">
    <property type="entry name" value="GLYCEROL-3-PHOSPHATE DEHYDROGENASE"/>
    <property type="match status" value="1"/>
</dbReference>
<reference evidence="20 21" key="1">
    <citation type="submission" date="2019-03" db="EMBL/GenBank/DDBJ databases">
        <title>Genomic Encyclopedia of Type Strains, Phase IV (KMG-IV): sequencing the most valuable type-strain genomes for metagenomic binning, comparative biology and taxonomic classification.</title>
        <authorList>
            <person name="Goeker M."/>
        </authorList>
    </citation>
    <scope>NUCLEOTIDE SEQUENCE [LARGE SCALE GENOMIC DNA]</scope>
    <source>
        <strain evidence="20 21">DSM 24176</strain>
    </source>
</reference>
<comment type="catalytic activity">
    <reaction evidence="9">
        <text>sn-glycerol 3-phosphate + NADP(+) = dihydroxyacetone phosphate + NADPH + H(+)</text>
        <dbReference type="Rhea" id="RHEA:11096"/>
        <dbReference type="ChEBI" id="CHEBI:15378"/>
        <dbReference type="ChEBI" id="CHEBI:57597"/>
        <dbReference type="ChEBI" id="CHEBI:57642"/>
        <dbReference type="ChEBI" id="CHEBI:57783"/>
        <dbReference type="ChEBI" id="CHEBI:58349"/>
        <dbReference type="EC" id="1.1.1.94"/>
    </reaction>
    <physiologicalReaction direction="right-to-left" evidence="9">
        <dbReference type="Rhea" id="RHEA:11098"/>
    </physiologicalReaction>
</comment>
<evidence type="ECO:0000256" key="9">
    <source>
        <dbReference type="ARBA" id="ARBA00052716"/>
    </source>
</evidence>
<evidence type="ECO:0000256" key="8">
    <source>
        <dbReference type="ARBA" id="ARBA00023264"/>
    </source>
</evidence>
<feature type="binding site" evidence="13">
    <location>
        <position position="189"/>
    </location>
    <ligand>
        <name>sn-glycerol 3-phosphate</name>
        <dbReference type="ChEBI" id="CHEBI:57597"/>
    </ligand>
</feature>
<dbReference type="EC" id="1.1.1.94" evidence="10 13"/>
<feature type="active site" description="Proton acceptor" evidence="13 14">
    <location>
        <position position="189"/>
    </location>
</feature>
<evidence type="ECO:0000256" key="1">
    <source>
        <dbReference type="ARBA" id="ARBA00011009"/>
    </source>
</evidence>
<feature type="domain" description="Glycerol-3-phosphate dehydrogenase NAD-dependent N-terminal" evidence="18">
    <location>
        <begin position="4"/>
        <end position="158"/>
    </location>
</feature>
<dbReference type="Proteomes" id="UP000294545">
    <property type="component" value="Unassembled WGS sequence"/>
</dbReference>
<dbReference type="GO" id="GO:0008654">
    <property type="term" value="P:phospholipid biosynthetic process"/>
    <property type="evidence" value="ECO:0007669"/>
    <property type="project" value="UniProtKB-KW"/>
</dbReference>
<feature type="binding site" evidence="13">
    <location>
        <position position="253"/>
    </location>
    <ligand>
        <name>NADPH</name>
        <dbReference type="ChEBI" id="CHEBI:57783"/>
    </ligand>
</feature>
<evidence type="ECO:0000256" key="14">
    <source>
        <dbReference type="PIRSR" id="PIRSR000114-1"/>
    </source>
</evidence>
<feature type="binding site" evidence="13">
    <location>
        <position position="242"/>
    </location>
    <ligand>
        <name>sn-glycerol 3-phosphate</name>
        <dbReference type="ChEBI" id="CHEBI:57597"/>
    </ligand>
</feature>
<dbReference type="RefSeq" id="WP_132280595.1">
    <property type="nucleotide sequence ID" value="NZ_SMGQ01000011.1"/>
</dbReference>
<dbReference type="PIRSF" id="PIRSF000114">
    <property type="entry name" value="Glycerol-3-P_dh"/>
    <property type="match status" value="1"/>
</dbReference>